<keyword evidence="3" id="KW-1185">Reference proteome</keyword>
<dbReference type="SUPFAM" id="SSF49879">
    <property type="entry name" value="SMAD/FHA domain"/>
    <property type="match status" value="1"/>
</dbReference>
<name>A0A2Z2NH88_9GAMM</name>
<dbReference type="KEGG" id="gai:IMCC3135_01925"/>
<dbReference type="Pfam" id="PF23893">
    <property type="entry name" value="Y4YQ_C"/>
    <property type="match status" value="1"/>
</dbReference>
<dbReference type="Gene3D" id="2.60.200.20">
    <property type="match status" value="1"/>
</dbReference>
<organism evidence="2 3">
    <name type="scientific">Granulosicoccus antarcticus IMCC3135</name>
    <dbReference type="NCBI Taxonomy" id="1192854"/>
    <lineage>
        <taxon>Bacteria</taxon>
        <taxon>Pseudomonadati</taxon>
        <taxon>Pseudomonadota</taxon>
        <taxon>Gammaproteobacteria</taxon>
        <taxon>Chromatiales</taxon>
        <taxon>Granulosicoccaceae</taxon>
        <taxon>Granulosicoccus</taxon>
    </lineage>
</organism>
<dbReference type="AlphaFoldDB" id="A0A2Z2NH88"/>
<dbReference type="RefSeq" id="WP_088916040.1">
    <property type="nucleotide sequence ID" value="NZ_CP018632.1"/>
</dbReference>
<evidence type="ECO:0000313" key="2">
    <source>
        <dbReference type="EMBL" id="ASJ70499.1"/>
    </source>
</evidence>
<dbReference type="EMBL" id="CP018632">
    <property type="protein sequence ID" value="ASJ70499.1"/>
    <property type="molecule type" value="Genomic_DNA"/>
</dbReference>
<sequence>MNAVVEPTLERQKDAVLATTPDSPAAATTAIMDNLRGKLTILNGAQQGAVEWLTQGNPLSLGCSLDNDIVLRNRTVEQLHASLLLSPENMTIRCLGGIVVVNGISLNVGESMPLTGSGIVQLGEISVNVECVAEPALQGHAVKVPAQEGLAEDADNQAAFFMPSIDDLPATINAPEVEAAAEEVALAPPPRHFLSRKSSWLVICSMVAGAWVVWQSGLFRPVESGLFELQPALAESSFSGLQVSQFGAVATVSGFLETVQESRQLDQWLDQTGLNISNEVVVGETMAGQVLDVFRVYGIAAEVEVKEGGHVVVATSQPDNIVLDGVDESINSDMPGVASLTINNTPPLISEPVTGIKMDPGKRVAMVVSDEPAYIVTEDQSRYFVGSILPTGHRIASIKEGKVNLEINGVSSTLEF</sequence>
<protein>
    <recommendedName>
        <fullName evidence="1">YscD/Y4YQ C-terminal domain-containing protein</fullName>
    </recommendedName>
</protein>
<feature type="domain" description="YscD/Y4YQ C-terminal" evidence="1">
    <location>
        <begin position="373"/>
        <end position="411"/>
    </location>
</feature>
<dbReference type="InterPro" id="IPR008984">
    <property type="entry name" value="SMAD_FHA_dom_sf"/>
</dbReference>
<dbReference type="InterPro" id="IPR057770">
    <property type="entry name" value="YscD/Y4YQ_C"/>
</dbReference>
<dbReference type="OrthoDB" id="9806163at2"/>
<dbReference type="CDD" id="cd00060">
    <property type="entry name" value="FHA"/>
    <property type="match status" value="1"/>
</dbReference>
<proteinExistence type="predicted"/>
<evidence type="ECO:0000313" key="3">
    <source>
        <dbReference type="Proteomes" id="UP000250079"/>
    </source>
</evidence>
<evidence type="ECO:0000259" key="1">
    <source>
        <dbReference type="Pfam" id="PF23893"/>
    </source>
</evidence>
<gene>
    <name evidence="2" type="ORF">IMCC3135_01925</name>
</gene>
<accession>A0A2Z2NH88</accession>
<dbReference type="Proteomes" id="UP000250079">
    <property type="component" value="Chromosome"/>
</dbReference>
<reference evidence="2 3" key="1">
    <citation type="submission" date="2016-12" db="EMBL/GenBank/DDBJ databases">
        <authorList>
            <person name="Song W.-J."/>
            <person name="Kurnit D.M."/>
        </authorList>
    </citation>
    <scope>NUCLEOTIDE SEQUENCE [LARGE SCALE GENOMIC DNA]</scope>
    <source>
        <strain evidence="2 3">IMCC3135</strain>
    </source>
</reference>